<organism evidence="3 4">
    <name type="scientific">Zeimonas arvi</name>
    <dbReference type="NCBI Taxonomy" id="2498847"/>
    <lineage>
        <taxon>Bacteria</taxon>
        <taxon>Pseudomonadati</taxon>
        <taxon>Pseudomonadota</taxon>
        <taxon>Betaproteobacteria</taxon>
        <taxon>Burkholderiales</taxon>
        <taxon>Burkholderiaceae</taxon>
        <taxon>Zeimonas</taxon>
    </lineage>
</organism>
<evidence type="ECO:0000256" key="2">
    <source>
        <dbReference type="ARBA" id="ARBA00023002"/>
    </source>
</evidence>
<dbReference type="PANTHER" id="PTHR43639:SF1">
    <property type="entry name" value="SHORT-CHAIN DEHYDROGENASE_REDUCTASE FAMILY PROTEIN"/>
    <property type="match status" value="1"/>
</dbReference>
<gene>
    <name evidence="3" type="ORF">FHP08_10515</name>
</gene>
<dbReference type="PRINTS" id="PR00081">
    <property type="entry name" value="GDHRDH"/>
</dbReference>
<dbReference type="Pfam" id="PF13561">
    <property type="entry name" value="adh_short_C2"/>
    <property type="match status" value="1"/>
</dbReference>
<dbReference type="CDD" id="cd05233">
    <property type="entry name" value="SDR_c"/>
    <property type="match status" value="1"/>
</dbReference>
<sequence length="247" mass="25412">MMTLEGKVAVVTGGSSGIGASTVRRLAEAGARVVIGYYQGADRAEALRASLPGAGHECVSLPLEDPPAAAALARHLRDTAGRLDILVNSAGYTRPIPHADLDTLDDALFGEILLANARGPFTVVRALLPLLKAAGDAVVVNVSSFAAFRGSGSNIAYGAAKAALDTMTMSMARAFGPEVRFLCVSPGAVATDFVAGRGRDTLEKLAASTPLKRVVEPEDVASAVLACVTHLRASTGIRIVVDGGRHL</sequence>
<keyword evidence="2" id="KW-0560">Oxidoreductase</keyword>
<dbReference type="AlphaFoldDB" id="A0A5C8NVV7"/>
<comment type="similarity">
    <text evidence="1">Belongs to the short-chain dehydrogenases/reductases (SDR) family.</text>
</comment>
<evidence type="ECO:0000256" key="1">
    <source>
        <dbReference type="ARBA" id="ARBA00006484"/>
    </source>
</evidence>
<evidence type="ECO:0000313" key="4">
    <source>
        <dbReference type="Proteomes" id="UP000321548"/>
    </source>
</evidence>
<evidence type="ECO:0000313" key="3">
    <source>
        <dbReference type="EMBL" id="TXL65229.1"/>
    </source>
</evidence>
<dbReference type="InterPro" id="IPR036291">
    <property type="entry name" value="NAD(P)-bd_dom_sf"/>
</dbReference>
<dbReference type="FunFam" id="3.40.50.720:FF:000084">
    <property type="entry name" value="Short-chain dehydrogenase reductase"/>
    <property type="match status" value="1"/>
</dbReference>
<dbReference type="EMBL" id="VDUY01000004">
    <property type="protein sequence ID" value="TXL65229.1"/>
    <property type="molecule type" value="Genomic_DNA"/>
</dbReference>
<comment type="caution">
    <text evidence="3">The sequence shown here is derived from an EMBL/GenBank/DDBJ whole genome shotgun (WGS) entry which is preliminary data.</text>
</comment>
<dbReference type="InterPro" id="IPR020904">
    <property type="entry name" value="Sc_DH/Rdtase_CS"/>
</dbReference>
<protein>
    <submittedName>
        <fullName evidence="3">SDR family oxidoreductase</fullName>
    </submittedName>
</protein>
<dbReference type="Proteomes" id="UP000321548">
    <property type="component" value="Unassembled WGS sequence"/>
</dbReference>
<dbReference type="PRINTS" id="PR00080">
    <property type="entry name" value="SDRFAMILY"/>
</dbReference>
<dbReference type="Gene3D" id="3.40.50.720">
    <property type="entry name" value="NAD(P)-binding Rossmann-like Domain"/>
    <property type="match status" value="1"/>
</dbReference>
<dbReference type="GO" id="GO:0016491">
    <property type="term" value="F:oxidoreductase activity"/>
    <property type="evidence" value="ECO:0007669"/>
    <property type="project" value="UniProtKB-KW"/>
</dbReference>
<dbReference type="OrthoDB" id="9793499at2"/>
<reference evidence="3 4" key="1">
    <citation type="submission" date="2019-06" db="EMBL/GenBank/DDBJ databases">
        <title>Quisquiliibacterium sp. nov., isolated from a maize field.</title>
        <authorList>
            <person name="Lin S.-Y."/>
            <person name="Tsai C.-F."/>
            <person name="Young C.-C."/>
        </authorList>
    </citation>
    <scope>NUCLEOTIDE SEQUENCE [LARGE SCALE GENOMIC DNA]</scope>
    <source>
        <strain evidence="3 4">CC-CFT501</strain>
    </source>
</reference>
<dbReference type="PROSITE" id="PS00061">
    <property type="entry name" value="ADH_SHORT"/>
    <property type="match status" value="1"/>
</dbReference>
<name>A0A5C8NVV7_9BURK</name>
<dbReference type="PANTHER" id="PTHR43639">
    <property type="entry name" value="OXIDOREDUCTASE, SHORT-CHAIN DEHYDROGENASE/REDUCTASE FAMILY (AFU_ORTHOLOGUE AFUA_5G02870)"/>
    <property type="match status" value="1"/>
</dbReference>
<keyword evidence="4" id="KW-1185">Reference proteome</keyword>
<dbReference type="RefSeq" id="WP_147704424.1">
    <property type="nucleotide sequence ID" value="NZ_VDUY01000004.1"/>
</dbReference>
<dbReference type="InterPro" id="IPR002347">
    <property type="entry name" value="SDR_fam"/>
</dbReference>
<dbReference type="SUPFAM" id="SSF51735">
    <property type="entry name" value="NAD(P)-binding Rossmann-fold domains"/>
    <property type="match status" value="1"/>
</dbReference>
<accession>A0A5C8NVV7</accession>
<proteinExistence type="inferred from homology"/>